<keyword evidence="2" id="KW-0560">Oxidoreductase</keyword>
<evidence type="ECO:0000313" key="5">
    <source>
        <dbReference type="Proteomes" id="UP000031532"/>
    </source>
</evidence>
<dbReference type="AlphaFoldDB" id="A0A9X5E735"/>
<dbReference type="Pfam" id="PF01315">
    <property type="entry name" value="Ald_Xan_dh_C"/>
    <property type="match status" value="1"/>
</dbReference>
<dbReference type="InterPro" id="IPR037165">
    <property type="entry name" value="AldOxase/xan_DH_Mopterin-bd_sf"/>
</dbReference>
<keyword evidence="5" id="KW-1185">Reference proteome</keyword>
<dbReference type="Gene3D" id="3.30.365.10">
    <property type="entry name" value="Aldehyde oxidase/xanthine dehydrogenase, molybdopterin binding domain"/>
    <property type="match status" value="4"/>
</dbReference>
<dbReference type="InterPro" id="IPR016208">
    <property type="entry name" value="Ald_Oxase/xanthine_DH-like"/>
</dbReference>
<sequence>MANKILGTSVKRREDPELLRGEAKFTADITLPHMLHMAILHSDRGHALIQSIDTSAAERMPGVVRVITGADTSSIMPLPCIMNPGGAESRFPSYPYGLPGAQTVLATDRVRYIGEFVAVVVALTRQQAYDALPAIEVKYEPLPAIVNAEEALQPDAPQLHNTVPNNLNQYISHGDKQATEQAIANAEVVVKQRIRYQRVIHNPVELRASIGDYNPETGEYTLWTNTQIPHGNRFLLSQLVMGIPYNKLRVIAPHIGGGFGSKGYLYPDTALVLFLSKELGRPVKWVDTRRGLARSTVQARDQIQYVTIAGTKEGQITALHCTNYANLGAYPATNGPGAPAILTGCSITGAYAIAHPFYEVYCMFTNLVPNGPARGAGRAEAIFLIERMVDLFARQIGMDPAEVRRKNMVAADRFPYKNGLGWTYDSGNYEVALDKALTTIDYNNIAQRKAEARTRGKRLGVGIGSYVAIAGVGPCPLMARDIGLNGSTWGSAHIRVHPTGDITLITGAQPHGQGQVTSFSQIIAEVLGVDLEQIEVLHSDTKGAIYAQGSYGSRSFSVEGATVYKATQKIDAKARQMAAHIFKVAESDVVVDRGKFYVKGAPEQFKTLKEIALALWYAWDLPAGMEPGLEAIAYFDPPDFNYPFGTHIALVEIDEQTAQIEVVRYVAVDDFGNVGNPTIVDGQTHGNIHFGISQALFEEAVYDRDGRILTDEFTTYAIAKASQLPKFELDRTVTPTPHNPLGAKGAGDVSITAVPPAIVNAICNALSDLGVTHIDMPVTPEKVWRMMHETPRNNES</sequence>
<dbReference type="InterPro" id="IPR046867">
    <property type="entry name" value="AldOxase/xan_DH_MoCoBD2"/>
</dbReference>
<dbReference type="InterPro" id="IPR008274">
    <property type="entry name" value="AldOxase/xan_DH_MoCoBD1"/>
</dbReference>
<keyword evidence="1" id="KW-0500">Molybdenum</keyword>
<evidence type="ECO:0000256" key="2">
    <source>
        <dbReference type="ARBA" id="ARBA00023002"/>
    </source>
</evidence>
<protein>
    <submittedName>
        <fullName evidence="4">Molybdopterin-dependent oxidoreductase</fullName>
    </submittedName>
</protein>
<gene>
    <name evidence="4" type="ORF">QH73_0016070</name>
</gene>
<dbReference type="OrthoDB" id="41753at2"/>
<dbReference type="EMBL" id="JTJC03000004">
    <property type="protein sequence ID" value="NHC36143.1"/>
    <property type="molecule type" value="Genomic_DNA"/>
</dbReference>
<evidence type="ECO:0000259" key="3">
    <source>
        <dbReference type="SMART" id="SM01008"/>
    </source>
</evidence>
<comment type="caution">
    <text evidence="4">The sequence shown here is derived from an EMBL/GenBank/DDBJ whole genome shotgun (WGS) entry which is preliminary data.</text>
</comment>
<dbReference type="Gene3D" id="3.90.1170.50">
    <property type="entry name" value="Aldehyde oxidase/xanthine dehydrogenase, a/b hammerhead"/>
    <property type="match status" value="1"/>
</dbReference>
<dbReference type="PANTHER" id="PTHR11908:SF132">
    <property type="entry name" value="ALDEHYDE OXIDASE 1-RELATED"/>
    <property type="match status" value="1"/>
</dbReference>
<dbReference type="Pfam" id="PF02738">
    <property type="entry name" value="MoCoBD_1"/>
    <property type="match status" value="1"/>
</dbReference>
<dbReference type="InterPro" id="IPR000674">
    <property type="entry name" value="Ald_Oxase/Xan_DH_a/b"/>
</dbReference>
<dbReference type="SUPFAM" id="SSF54665">
    <property type="entry name" value="CO dehydrogenase molybdoprotein N-domain-like"/>
    <property type="match status" value="1"/>
</dbReference>
<dbReference type="GO" id="GO:0005506">
    <property type="term" value="F:iron ion binding"/>
    <property type="evidence" value="ECO:0007669"/>
    <property type="project" value="InterPro"/>
</dbReference>
<proteinExistence type="predicted"/>
<dbReference type="SUPFAM" id="SSF56003">
    <property type="entry name" value="Molybdenum cofactor-binding domain"/>
    <property type="match status" value="1"/>
</dbReference>
<dbReference type="SMART" id="SM01008">
    <property type="entry name" value="Ald_Xan_dh_C"/>
    <property type="match status" value="1"/>
</dbReference>
<feature type="domain" description="Aldehyde oxidase/xanthine dehydrogenase a/b hammerhead" evidence="3">
    <location>
        <begin position="20"/>
        <end position="143"/>
    </location>
</feature>
<name>A0A9X5E735_9CYAN</name>
<dbReference type="RefSeq" id="WP_039717156.1">
    <property type="nucleotide sequence ID" value="NZ_JTJC03000004.1"/>
</dbReference>
<evidence type="ECO:0000313" key="4">
    <source>
        <dbReference type="EMBL" id="NHC36143.1"/>
    </source>
</evidence>
<dbReference type="GO" id="GO:0016491">
    <property type="term" value="F:oxidoreductase activity"/>
    <property type="evidence" value="ECO:0007669"/>
    <property type="project" value="UniProtKB-KW"/>
</dbReference>
<accession>A0A9X5E735</accession>
<evidence type="ECO:0000256" key="1">
    <source>
        <dbReference type="ARBA" id="ARBA00022505"/>
    </source>
</evidence>
<dbReference type="InterPro" id="IPR036856">
    <property type="entry name" value="Ald_Oxase/Xan_DH_a/b_sf"/>
</dbReference>
<reference evidence="4 5" key="1">
    <citation type="journal article" date="2015" name="Genome Announc.">
        <title>Draft Genome Sequence of the Terrestrial Cyanobacterium Scytonema millei VB511283, Isolated from Eastern India.</title>
        <authorList>
            <person name="Sen D."/>
            <person name="Chandrababunaidu M.M."/>
            <person name="Singh D."/>
            <person name="Sanghi N."/>
            <person name="Ghorai A."/>
            <person name="Mishra G.P."/>
            <person name="Madduluri M."/>
            <person name="Adhikary S.P."/>
            <person name="Tripathy S."/>
        </authorList>
    </citation>
    <scope>NUCLEOTIDE SEQUENCE [LARGE SCALE GENOMIC DNA]</scope>
    <source>
        <strain evidence="4 5">VB511283</strain>
    </source>
</reference>
<organism evidence="4 5">
    <name type="scientific">Scytonema millei VB511283</name>
    <dbReference type="NCBI Taxonomy" id="1245923"/>
    <lineage>
        <taxon>Bacteria</taxon>
        <taxon>Bacillati</taxon>
        <taxon>Cyanobacteriota</taxon>
        <taxon>Cyanophyceae</taxon>
        <taxon>Nostocales</taxon>
        <taxon>Scytonemataceae</taxon>
        <taxon>Scytonema</taxon>
    </lineage>
</organism>
<dbReference type="Proteomes" id="UP000031532">
    <property type="component" value="Unassembled WGS sequence"/>
</dbReference>
<dbReference type="Pfam" id="PF20256">
    <property type="entry name" value="MoCoBD_2"/>
    <property type="match status" value="1"/>
</dbReference>
<dbReference type="PANTHER" id="PTHR11908">
    <property type="entry name" value="XANTHINE DEHYDROGENASE"/>
    <property type="match status" value="1"/>
</dbReference>